<evidence type="ECO:0000313" key="3">
    <source>
        <dbReference type="Proteomes" id="UP000429607"/>
    </source>
</evidence>
<proteinExistence type="predicted"/>
<dbReference type="AlphaFoldDB" id="A0A6A3IP42"/>
<gene>
    <name evidence="2" type="ORF">PR001_g23774</name>
</gene>
<comment type="caution">
    <text evidence="2">The sequence shown here is derived from an EMBL/GenBank/DDBJ whole genome shotgun (WGS) entry which is preliminary data.</text>
</comment>
<evidence type="ECO:0000313" key="2">
    <source>
        <dbReference type="EMBL" id="KAE8982295.1"/>
    </source>
</evidence>
<evidence type="ECO:0000256" key="1">
    <source>
        <dbReference type="SAM" id="Coils"/>
    </source>
</evidence>
<name>A0A6A3IP42_9STRA</name>
<accession>A0A6A3IP42</accession>
<reference evidence="2 3" key="1">
    <citation type="submission" date="2018-09" db="EMBL/GenBank/DDBJ databases">
        <title>Genomic investigation of the strawberry pathogen Phytophthora fragariae indicates pathogenicity is determined by transcriptional variation in three key races.</title>
        <authorList>
            <person name="Adams T.M."/>
            <person name="Armitage A.D."/>
            <person name="Sobczyk M.K."/>
            <person name="Bates H.J."/>
            <person name="Dunwell J.M."/>
            <person name="Nellist C.F."/>
            <person name="Harrison R.J."/>
        </authorList>
    </citation>
    <scope>NUCLEOTIDE SEQUENCE [LARGE SCALE GENOMIC DNA]</scope>
    <source>
        <strain evidence="2 3">SCRP249</strain>
    </source>
</reference>
<dbReference type="EMBL" id="QXFV01002878">
    <property type="protein sequence ID" value="KAE8982295.1"/>
    <property type="molecule type" value="Genomic_DNA"/>
</dbReference>
<keyword evidence="1" id="KW-0175">Coiled coil</keyword>
<sequence length="120" mass="13790">MREDLRALQRMHRESSADLNRLRATHAASTDDLIRTVRDRGTARADADRLRGEVSDLRTELAAAKTSQEAPVKQLAETNRRLRDLQHSNRVLLRERDAARHTRDQILIRCGGIWMLPART</sequence>
<protein>
    <submittedName>
        <fullName evidence="2">Uncharacterized protein</fullName>
    </submittedName>
</protein>
<dbReference type="Proteomes" id="UP000429607">
    <property type="component" value="Unassembled WGS sequence"/>
</dbReference>
<feature type="coiled-coil region" evidence="1">
    <location>
        <begin position="5"/>
        <end position="95"/>
    </location>
</feature>
<organism evidence="2 3">
    <name type="scientific">Phytophthora rubi</name>
    <dbReference type="NCBI Taxonomy" id="129364"/>
    <lineage>
        <taxon>Eukaryota</taxon>
        <taxon>Sar</taxon>
        <taxon>Stramenopiles</taxon>
        <taxon>Oomycota</taxon>
        <taxon>Peronosporomycetes</taxon>
        <taxon>Peronosporales</taxon>
        <taxon>Peronosporaceae</taxon>
        <taxon>Phytophthora</taxon>
    </lineage>
</organism>